<evidence type="ECO:0008006" key="8">
    <source>
        <dbReference type="Google" id="ProtNLM"/>
    </source>
</evidence>
<proteinExistence type="predicted"/>
<evidence type="ECO:0000313" key="6">
    <source>
        <dbReference type="EMBL" id="OGE81031.1"/>
    </source>
</evidence>
<evidence type="ECO:0000256" key="4">
    <source>
        <dbReference type="ARBA" id="ARBA00022741"/>
    </source>
</evidence>
<evidence type="ECO:0000256" key="3">
    <source>
        <dbReference type="ARBA" id="ARBA00022722"/>
    </source>
</evidence>
<gene>
    <name evidence="6" type="ORF">A2720_03960</name>
</gene>
<evidence type="ECO:0000313" key="7">
    <source>
        <dbReference type="Proteomes" id="UP000178892"/>
    </source>
</evidence>
<dbReference type="AlphaFoldDB" id="A0A1F5NTN2"/>
<accession>A0A1F5NTN2</accession>
<dbReference type="Proteomes" id="UP000178892">
    <property type="component" value="Unassembled WGS sequence"/>
</dbReference>
<dbReference type="GO" id="GO:0004540">
    <property type="term" value="F:RNA nuclease activity"/>
    <property type="evidence" value="ECO:0007669"/>
    <property type="project" value="InterPro"/>
</dbReference>
<keyword evidence="5" id="KW-0378">Hydrolase</keyword>
<protein>
    <recommendedName>
        <fullName evidence="8">DUF86 domain-containing protein</fullName>
    </recommendedName>
</protein>
<keyword evidence="2" id="KW-1277">Toxin-antitoxin system</keyword>
<dbReference type="InterPro" id="IPR008201">
    <property type="entry name" value="HepT-like"/>
</dbReference>
<evidence type="ECO:0000256" key="5">
    <source>
        <dbReference type="ARBA" id="ARBA00022801"/>
    </source>
</evidence>
<keyword evidence="1" id="KW-0597">Phosphoprotein</keyword>
<organism evidence="6 7">
    <name type="scientific">Candidatus Doudnabacteria bacterium RIFCSPHIGHO2_01_FULL_46_24</name>
    <dbReference type="NCBI Taxonomy" id="1817825"/>
    <lineage>
        <taxon>Bacteria</taxon>
        <taxon>Candidatus Doudnaibacteriota</taxon>
    </lineage>
</organism>
<reference evidence="6 7" key="1">
    <citation type="journal article" date="2016" name="Nat. Commun.">
        <title>Thousands of microbial genomes shed light on interconnected biogeochemical processes in an aquifer system.</title>
        <authorList>
            <person name="Anantharaman K."/>
            <person name="Brown C.T."/>
            <person name="Hug L.A."/>
            <person name="Sharon I."/>
            <person name="Castelle C.J."/>
            <person name="Probst A.J."/>
            <person name="Thomas B.C."/>
            <person name="Singh A."/>
            <person name="Wilkins M.J."/>
            <person name="Karaoz U."/>
            <person name="Brodie E.L."/>
            <person name="Williams K.H."/>
            <person name="Hubbard S.S."/>
            <person name="Banfield J.F."/>
        </authorList>
    </citation>
    <scope>NUCLEOTIDE SEQUENCE [LARGE SCALE GENOMIC DNA]</scope>
</reference>
<dbReference type="EMBL" id="MFEL01000012">
    <property type="protein sequence ID" value="OGE81031.1"/>
    <property type="molecule type" value="Genomic_DNA"/>
</dbReference>
<dbReference type="PANTHER" id="PTHR34139">
    <property type="entry name" value="UPF0331 PROTEIN MJ0127"/>
    <property type="match status" value="1"/>
</dbReference>
<dbReference type="GO" id="GO:0016787">
    <property type="term" value="F:hydrolase activity"/>
    <property type="evidence" value="ECO:0007669"/>
    <property type="project" value="UniProtKB-KW"/>
</dbReference>
<evidence type="ECO:0000256" key="2">
    <source>
        <dbReference type="ARBA" id="ARBA00022649"/>
    </source>
</evidence>
<dbReference type="Pfam" id="PF01934">
    <property type="entry name" value="HepT-like"/>
    <property type="match status" value="1"/>
</dbReference>
<keyword evidence="4" id="KW-0547">Nucleotide-binding</keyword>
<dbReference type="GO" id="GO:0000166">
    <property type="term" value="F:nucleotide binding"/>
    <property type="evidence" value="ECO:0007669"/>
    <property type="project" value="UniProtKB-KW"/>
</dbReference>
<keyword evidence="3" id="KW-0540">Nuclease</keyword>
<evidence type="ECO:0000256" key="1">
    <source>
        <dbReference type="ARBA" id="ARBA00022553"/>
    </source>
</evidence>
<dbReference type="PANTHER" id="PTHR34139:SF1">
    <property type="entry name" value="RNASE MJ1380-RELATED"/>
    <property type="match status" value="1"/>
</dbReference>
<sequence>MKNDKIYINHILDAIGKIKAYVGNGNFDDFGTDPKLQDAVIRNLEIIGEASKRLSEDFKSKVNLPWNDIGGMRNKIVHDYFEIHLGIVWKTATSDIVEVEQALLPYRES</sequence>
<dbReference type="InterPro" id="IPR051813">
    <property type="entry name" value="HepT_RNase_toxin"/>
</dbReference>
<name>A0A1F5NTN2_9BACT</name>
<comment type="caution">
    <text evidence="6">The sequence shown here is derived from an EMBL/GenBank/DDBJ whole genome shotgun (WGS) entry which is preliminary data.</text>
</comment>
<dbReference type="GO" id="GO:0110001">
    <property type="term" value="C:toxin-antitoxin complex"/>
    <property type="evidence" value="ECO:0007669"/>
    <property type="project" value="InterPro"/>
</dbReference>
<dbReference type="STRING" id="1817825.A2720_03960"/>